<dbReference type="Proteomes" id="UP001054837">
    <property type="component" value="Unassembled WGS sequence"/>
</dbReference>
<evidence type="ECO:0000313" key="2">
    <source>
        <dbReference type="Proteomes" id="UP001054837"/>
    </source>
</evidence>
<organism evidence="1 2">
    <name type="scientific">Caerostris darwini</name>
    <dbReference type="NCBI Taxonomy" id="1538125"/>
    <lineage>
        <taxon>Eukaryota</taxon>
        <taxon>Metazoa</taxon>
        <taxon>Ecdysozoa</taxon>
        <taxon>Arthropoda</taxon>
        <taxon>Chelicerata</taxon>
        <taxon>Arachnida</taxon>
        <taxon>Araneae</taxon>
        <taxon>Araneomorphae</taxon>
        <taxon>Entelegynae</taxon>
        <taxon>Araneoidea</taxon>
        <taxon>Araneidae</taxon>
        <taxon>Caerostris</taxon>
    </lineage>
</organism>
<dbReference type="AlphaFoldDB" id="A0AAV4QYA1"/>
<keyword evidence="2" id="KW-1185">Reference proteome</keyword>
<comment type="caution">
    <text evidence="1">The sequence shown here is derived from an EMBL/GenBank/DDBJ whole genome shotgun (WGS) entry which is preliminary data.</text>
</comment>
<gene>
    <name evidence="1" type="ORF">CDAR_66931</name>
</gene>
<accession>A0AAV4QYA1</accession>
<dbReference type="EMBL" id="BPLQ01005209">
    <property type="protein sequence ID" value="GIY13296.1"/>
    <property type="molecule type" value="Genomic_DNA"/>
</dbReference>
<name>A0AAV4QYA1_9ARAC</name>
<evidence type="ECO:0000313" key="1">
    <source>
        <dbReference type="EMBL" id="GIY13296.1"/>
    </source>
</evidence>
<proteinExistence type="predicted"/>
<reference evidence="1 2" key="1">
    <citation type="submission" date="2021-06" db="EMBL/GenBank/DDBJ databases">
        <title>Caerostris darwini draft genome.</title>
        <authorList>
            <person name="Kono N."/>
            <person name="Arakawa K."/>
        </authorList>
    </citation>
    <scope>NUCLEOTIDE SEQUENCE [LARGE SCALE GENOMIC DNA]</scope>
</reference>
<protein>
    <submittedName>
        <fullName evidence="1">Uncharacterized protein</fullName>
    </submittedName>
</protein>
<sequence>MSNPYGSSFLHKAVTATEAYYDFNLLCLIPYGCPNPYGSSFLHKAVTATEAYYDFDLLCLIPYGCPNPYGSSFLHKAVTATETYYASNPIKRDLPIQHIAYATYYAILMESPSFRKLRVLQKPTMVITLKHDLPLQYVTYATYPYRHILTHTVLGVNTFDTFEYKNYYSFLP</sequence>